<dbReference type="Pfam" id="PF01135">
    <property type="entry name" value="PCMT"/>
    <property type="match status" value="1"/>
</dbReference>
<organism evidence="12 13">
    <name type="scientific">Myceligenerans crystallogenes</name>
    <dbReference type="NCBI Taxonomy" id="316335"/>
    <lineage>
        <taxon>Bacteria</taxon>
        <taxon>Bacillati</taxon>
        <taxon>Actinomycetota</taxon>
        <taxon>Actinomycetes</taxon>
        <taxon>Micrococcales</taxon>
        <taxon>Promicromonosporaceae</taxon>
        <taxon>Myceligenerans</taxon>
    </lineage>
</organism>
<accession>A0ABN2NLD0</accession>
<evidence type="ECO:0000256" key="2">
    <source>
        <dbReference type="ARBA" id="ARBA00005369"/>
    </source>
</evidence>
<evidence type="ECO:0000256" key="10">
    <source>
        <dbReference type="ARBA" id="ARBA00031323"/>
    </source>
</evidence>
<dbReference type="EMBL" id="BAAANL010000009">
    <property type="protein sequence ID" value="GAA1874281.1"/>
    <property type="molecule type" value="Genomic_DNA"/>
</dbReference>
<dbReference type="InterPro" id="IPR000682">
    <property type="entry name" value="PCMT"/>
</dbReference>
<evidence type="ECO:0000256" key="1">
    <source>
        <dbReference type="ARBA" id="ARBA00004496"/>
    </source>
</evidence>
<keyword evidence="13" id="KW-1185">Reference proteome</keyword>
<dbReference type="InterPro" id="IPR029063">
    <property type="entry name" value="SAM-dependent_MTases_sf"/>
</dbReference>
<comment type="similarity">
    <text evidence="2">Belongs to the methyltransferase superfamily. L-isoaspartyl/D-aspartyl protein methyltransferase family.</text>
</comment>
<dbReference type="PANTHER" id="PTHR11579:SF0">
    <property type="entry name" value="PROTEIN-L-ISOASPARTATE(D-ASPARTATE) O-METHYLTRANSFERASE"/>
    <property type="match status" value="1"/>
</dbReference>
<protein>
    <recommendedName>
        <fullName evidence="4">Protein-L-isoaspartate O-methyltransferase</fullName>
        <ecNumber evidence="3">2.1.1.77</ecNumber>
    </recommendedName>
    <alternativeName>
        <fullName evidence="11">L-isoaspartyl protein carboxyl methyltransferase</fullName>
    </alternativeName>
    <alternativeName>
        <fullName evidence="9">Protein L-isoaspartyl methyltransferase</fullName>
    </alternativeName>
    <alternativeName>
        <fullName evidence="10">Protein-beta-aspartate methyltransferase</fullName>
    </alternativeName>
</protein>
<dbReference type="PANTHER" id="PTHR11579">
    <property type="entry name" value="PROTEIN-L-ISOASPARTATE O-METHYLTRANSFERASE"/>
    <property type="match status" value="1"/>
</dbReference>
<evidence type="ECO:0000313" key="12">
    <source>
        <dbReference type="EMBL" id="GAA1874281.1"/>
    </source>
</evidence>
<name>A0ABN2NLD0_9MICO</name>
<dbReference type="Gene3D" id="3.40.50.150">
    <property type="entry name" value="Vaccinia Virus protein VP39"/>
    <property type="match status" value="1"/>
</dbReference>
<dbReference type="CDD" id="cd02440">
    <property type="entry name" value="AdoMet_MTases"/>
    <property type="match status" value="1"/>
</dbReference>
<evidence type="ECO:0000256" key="11">
    <source>
        <dbReference type="ARBA" id="ARBA00031350"/>
    </source>
</evidence>
<keyword evidence="6" id="KW-0489">Methyltransferase</keyword>
<comment type="caution">
    <text evidence="12">The sequence shown here is derived from an EMBL/GenBank/DDBJ whole genome shotgun (WGS) entry which is preliminary data.</text>
</comment>
<evidence type="ECO:0000256" key="4">
    <source>
        <dbReference type="ARBA" id="ARBA00013346"/>
    </source>
</evidence>
<evidence type="ECO:0000313" key="13">
    <source>
        <dbReference type="Proteomes" id="UP001501094"/>
    </source>
</evidence>
<keyword evidence="8" id="KW-0949">S-adenosyl-L-methionine</keyword>
<dbReference type="EC" id="2.1.1.77" evidence="3"/>
<comment type="subcellular location">
    <subcellularLocation>
        <location evidence="1">Cytoplasm</location>
    </subcellularLocation>
</comment>
<keyword evidence="7" id="KW-0808">Transferase</keyword>
<evidence type="ECO:0000256" key="5">
    <source>
        <dbReference type="ARBA" id="ARBA00022490"/>
    </source>
</evidence>
<proteinExistence type="inferred from homology"/>
<sequence>MTSVAAATAAVDYDHFVTEPDGSKLPQSSAVASIQRMLTDLDVAPGQRVLEIGTGSGYTTALLSRLVGAAGSVHSVEVFADLVPRAQERLTRAGVANATVTCGDGYAGYAVGGPYDRVIAWATPHLIPAPWTEQIGDDAVVVAPVKIAPLATANAIATITVTGRTPAVTSIRPGSYIEMHPEPVTNFALPIRYVDASYAPGVDEPWWISSTDLHDSPADARKRLDQLRSSATTEPTMLHPDEPFQDLAAWLYATRPPQLATAGLSDRYRAIGATTPGSSAFLTPDELVTCSGDGEAPAVLSAWVNAWRAAGRPDWNDVTGSLETGDDGWTIRARLTR</sequence>
<evidence type="ECO:0000256" key="9">
    <source>
        <dbReference type="ARBA" id="ARBA00030757"/>
    </source>
</evidence>
<dbReference type="Proteomes" id="UP001501094">
    <property type="component" value="Unassembled WGS sequence"/>
</dbReference>
<evidence type="ECO:0000256" key="7">
    <source>
        <dbReference type="ARBA" id="ARBA00022679"/>
    </source>
</evidence>
<gene>
    <name evidence="12" type="ORF">GCM10009751_37270</name>
</gene>
<evidence type="ECO:0000256" key="8">
    <source>
        <dbReference type="ARBA" id="ARBA00022691"/>
    </source>
</evidence>
<dbReference type="RefSeq" id="WP_344105938.1">
    <property type="nucleotide sequence ID" value="NZ_BAAANL010000009.1"/>
</dbReference>
<dbReference type="SUPFAM" id="SSF53335">
    <property type="entry name" value="S-adenosyl-L-methionine-dependent methyltransferases"/>
    <property type="match status" value="1"/>
</dbReference>
<keyword evidence="5" id="KW-0963">Cytoplasm</keyword>
<evidence type="ECO:0000256" key="6">
    <source>
        <dbReference type="ARBA" id="ARBA00022603"/>
    </source>
</evidence>
<reference evidence="12 13" key="1">
    <citation type="journal article" date="2019" name="Int. J. Syst. Evol. Microbiol.">
        <title>The Global Catalogue of Microorganisms (GCM) 10K type strain sequencing project: providing services to taxonomists for standard genome sequencing and annotation.</title>
        <authorList>
            <consortium name="The Broad Institute Genomics Platform"/>
            <consortium name="The Broad Institute Genome Sequencing Center for Infectious Disease"/>
            <person name="Wu L."/>
            <person name="Ma J."/>
        </authorList>
    </citation>
    <scope>NUCLEOTIDE SEQUENCE [LARGE SCALE GENOMIC DNA]</scope>
    <source>
        <strain evidence="12 13">JCM 14326</strain>
    </source>
</reference>
<evidence type="ECO:0000256" key="3">
    <source>
        <dbReference type="ARBA" id="ARBA00011890"/>
    </source>
</evidence>